<evidence type="ECO:0000259" key="9">
    <source>
        <dbReference type="PROSITE" id="PS51192"/>
    </source>
</evidence>
<keyword evidence="4 11" id="KW-0378">Hydrolase</keyword>
<dbReference type="InterPro" id="IPR007502">
    <property type="entry name" value="Helicase-assoc_dom"/>
</dbReference>
<dbReference type="InterPro" id="IPR024590">
    <property type="entry name" value="HrpA_C"/>
</dbReference>
<keyword evidence="5 11" id="KW-0347">Helicase</keyword>
<dbReference type="NCBIfam" id="NF008348">
    <property type="entry name" value="PRK11131.1"/>
    <property type="match status" value="1"/>
</dbReference>
<dbReference type="InterPro" id="IPR003593">
    <property type="entry name" value="AAA+_ATPase"/>
</dbReference>
<name>A0A931DIS1_9ACTN</name>
<comment type="caution">
    <text evidence="11">The sequence shown here is derived from an EMBL/GenBank/DDBJ whole genome shotgun (WGS) entry which is preliminary data.</text>
</comment>
<evidence type="ECO:0000259" key="10">
    <source>
        <dbReference type="PROSITE" id="PS51194"/>
    </source>
</evidence>
<dbReference type="CDD" id="cd18791">
    <property type="entry name" value="SF2_C_RHA"/>
    <property type="match status" value="1"/>
</dbReference>
<evidence type="ECO:0000256" key="7">
    <source>
        <dbReference type="ARBA" id="ARBA00047984"/>
    </source>
</evidence>
<reference evidence="11" key="1">
    <citation type="submission" date="2020-11" db="EMBL/GenBank/DDBJ databases">
        <title>Sequencing the genomes of 1000 actinobacteria strains.</title>
        <authorList>
            <person name="Klenk H.-P."/>
        </authorList>
    </citation>
    <scope>NUCLEOTIDE SEQUENCE</scope>
    <source>
        <strain evidence="11">DSM 43175</strain>
    </source>
</reference>
<sequence>MRSPLAELRARLPELMPVDRHRLRRRIDGTQKMRDDARRERVIGEIAADVEAAERRVARRRAAVPAITYPEQLPVSRRKDDIAAAIRDHQVVIVAGETGSGKTTQLPKICLELGRGVLGSIGHTQPRRLAARTVADRVAEELGIELGEAVGYKVRFTDKSSDGTLVKLMTDGILLAEIQTDRLLRRYDTLIIDEAHERSLNIDFLLGYVKEILPRRPDLKVIITSATIDPERFSQHFDDAPIVEVSGRTYPVEVRYRPLTGAADDGGTDLDDPGADPDRDQVQAILDAVDELALEAPGDVLVFLSGEREIRDTADALTKHFQGRRGQATEVLPLYARLSAAEQHRVFQPHRGRRIVLATNVAETSLTVPGIKYVIDPGTARISRYSHRLKVQRLPIEPISRASADQRKGRCGRVSEGICIRLYSEEDFQSRPEFTDPEILRTNLASVILQMTALGLGDIAAFPFVEPPDRRNVKAGVDLLHELGALDPAEKDPRKRLTETGRRLAQLPIDPRLGRMVLAAEENGCVREVLIIASALSIQDPRERPAEHQQAADEKHRRFADPTSDFLAYLNLWNYLAERQRELSGGQFRRMCKNEFLHFLRVREWQDLHSQLKQVAKTLGVTPNTADAAPDRVHVSLLAGLLSHIGLMDIDKKDDGGGQRRRQLNEYLGARGAKFAVFPGSSLFKKPPRWVMAAELVETSRLWGRVNARIEPEWVEPLAGHLVKRSYSEPHWSKKQAAVMAYEKVTLYGVPIVAQRRVNYGGVDPEVSRDLFIRHALVEGDWETRHRFFHDNRALLEEVEELEHRARRRDILVDDETLYDFYDERVPADVVSGRHFDTWWKAARRAEPDLLNFEKSMLINQGAGDVSEADYPDAWQQGPLLLRLTYRFEPGSRPAGLDGPRGGEREGGADGVTVHIPVHVLNQVRPDGFEWQVPGLRAELVTELIRSLPKQLRVNFVPAPDYARKLLERLSPRTEPLLDALGRELQDMTGVQVAREAWDLSRLPAHLRVTFRVADDRGRVLAEGTDLDALKRTLQGKVRGTLSKAATAEGVERTGLREWTIGELPRTYRRTQAGYEIKAYPALTDEGGTVAVRMYETEAEQRRAMWRGTRRLILLNAPSPVKTIQGRLTNQGKLALSHNPHGSVAALFDDCVAAAADRLIAEAGGPAWDEAGFRALYDRVRADLYDATAAIVAQVERILAESHEIDRRLRGTVSLTLVPALTDVRERLSALVHPGFVTETGWQRLPDLPRYLRALRIRLDRLPENPARDRQLMHQAGTMEAEYERFLQRLHPARRDEEAVRRIRWMLEELRVSLFAQQLGTRFPVSDKRVRKAMAQLEA</sequence>
<evidence type="ECO:0000256" key="4">
    <source>
        <dbReference type="ARBA" id="ARBA00022801"/>
    </source>
</evidence>
<dbReference type="Pfam" id="PF00270">
    <property type="entry name" value="DEAD"/>
    <property type="match status" value="1"/>
</dbReference>
<dbReference type="GO" id="GO:0003724">
    <property type="term" value="F:RNA helicase activity"/>
    <property type="evidence" value="ECO:0007669"/>
    <property type="project" value="UniProtKB-EC"/>
</dbReference>
<gene>
    <name evidence="11" type="ORF">IW256_003045</name>
</gene>
<evidence type="ECO:0000313" key="11">
    <source>
        <dbReference type="EMBL" id="MBG6088932.1"/>
    </source>
</evidence>
<feature type="region of interest" description="Disordered" evidence="8">
    <location>
        <begin position="258"/>
        <end position="278"/>
    </location>
</feature>
<dbReference type="FunFam" id="3.40.50.300:FF:000439">
    <property type="entry name" value="ATP-dependent RNA helicase HrpA"/>
    <property type="match status" value="1"/>
</dbReference>
<evidence type="ECO:0000256" key="3">
    <source>
        <dbReference type="ARBA" id="ARBA00022741"/>
    </source>
</evidence>
<dbReference type="GO" id="GO:0003723">
    <property type="term" value="F:RNA binding"/>
    <property type="evidence" value="ECO:0007669"/>
    <property type="project" value="TreeGrafter"/>
</dbReference>
<dbReference type="NCBIfam" id="TIGR01967">
    <property type="entry name" value="DEAH_box_HrpA"/>
    <property type="match status" value="1"/>
</dbReference>
<feature type="domain" description="Helicase ATP-binding" evidence="9">
    <location>
        <begin position="83"/>
        <end position="246"/>
    </location>
</feature>
<evidence type="ECO:0000256" key="2">
    <source>
        <dbReference type="ARBA" id="ARBA00012552"/>
    </source>
</evidence>
<dbReference type="Gene3D" id="3.40.50.300">
    <property type="entry name" value="P-loop containing nucleotide triphosphate hydrolases"/>
    <property type="match status" value="2"/>
</dbReference>
<comment type="catalytic activity">
    <reaction evidence="7">
        <text>ATP + H2O = ADP + phosphate + H(+)</text>
        <dbReference type="Rhea" id="RHEA:13065"/>
        <dbReference type="ChEBI" id="CHEBI:15377"/>
        <dbReference type="ChEBI" id="CHEBI:15378"/>
        <dbReference type="ChEBI" id="CHEBI:30616"/>
        <dbReference type="ChEBI" id="CHEBI:43474"/>
        <dbReference type="ChEBI" id="CHEBI:456216"/>
        <dbReference type="EC" id="3.6.4.13"/>
    </reaction>
</comment>
<dbReference type="InterPro" id="IPR014001">
    <property type="entry name" value="Helicase_ATP-bd"/>
</dbReference>
<dbReference type="SMART" id="SM00382">
    <property type="entry name" value="AAA"/>
    <property type="match status" value="1"/>
</dbReference>
<dbReference type="PROSITE" id="PS51194">
    <property type="entry name" value="HELICASE_CTER"/>
    <property type="match status" value="1"/>
</dbReference>
<keyword evidence="12" id="KW-1185">Reference proteome</keyword>
<dbReference type="FunFam" id="3.40.50.300:FF:000575">
    <property type="entry name" value="ATP-dependent helicase hrpA"/>
    <property type="match status" value="1"/>
</dbReference>
<feature type="compositionally biased region" description="Acidic residues" evidence="8">
    <location>
        <begin position="266"/>
        <end position="275"/>
    </location>
</feature>
<dbReference type="EC" id="3.6.4.13" evidence="2"/>
<accession>A0A931DIS1</accession>
<dbReference type="EMBL" id="JADOUA010000001">
    <property type="protein sequence ID" value="MBG6088932.1"/>
    <property type="molecule type" value="Genomic_DNA"/>
</dbReference>
<dbReference type="GO" id="GO:0016787">
    <property type="term" value="F:hydrolase activity"/>
    <property type="evidence" value="ECO:0007669"/>
    <property type="project" value="UniProtKB-KW"/>
</dbReference>
<dbReference type="Pfam" id="PF00271">
    <property type="entry name" value="Helicase_C"/>
    <property type="match status" value="1"/>
</dbReference>
<evidence type="ECO:0000256" key="5">
    <source>
        <dbReference type="ARBA" id="ARBA00022806"/>
    </source>
</evidence>
<keyword evidence="3" id="KW-0547">Nucleotide-binding</keyword>
<dbReference type="Pfam" id="PF07717">
    <property type="entry name" value="OB_NTP_bind"/>
    <property type="match status" value="1"/>
</dbReference>
<dbReference type="SMART" id="SM00847">
    <property type="entry name" value="HA2"/>
    <property type="match status" value="1"/>
</dbReference>
<dbReference type="Pfam" id="PF21010">
    <property type="entry name" value="HA2_C"/>
    <property type="match status" value="1"/>
</dbReference>
<dbReference type="InterPro" id="IPR048333">
    <property type="entry name" value="HA2_WH"/>
</dbReference>
<dbReference type="InterPro" id="IPR011709">
    <property type="entry name" value="DEAD-box_helicase_OB_fold"/>
</dbReference>
<dbReference type="GO" id="GO:0005524">
    <property type="term" value="F:ATP binding"/>
    <property type="evidence" value="ECO:0007669"/>
    <property type="project" value="UniProtKB-KW"/>
</dbReference>
<protein>
    <recommendedName>
        <fullName evidence="2">RNA helicase</fullName>
        <ecNumber evidence="2">3.6.4.13</ecNumber>
    </recommendedName>
</protein>
<proteinExistence type="inferred from homology"/>
<dbReference type="Pfam" id="PF04408">
    <property type="entry name" value="WHD_HA2"/>
    <property type="match status" value="1"/>
</dbReference>
<dbReference type="InterPro" id="IPR027417">
    <property type="entry name" value="P-loop_NTPase"/>
</dbReference>
<evidence type="ECO:0000313" key="12">
    <source>
        <dbReference type="Proteomes" id="UP000614047"/>
    </source>
</evidence>
<dbReference type="Pfam" id="PF11898">
    <property type="entry name" value="DUF3418"/>
    <property type="match status" value="1"/>
</dbReference>
<dbReference type="Proteomes" id="UP000614047">
    <property type="component" value="Unassembled WGS sequence"/>
</dbReference>
<dbReference type="InterPro" id="IPR011545">
    <property type="entry name" value="DEAD/DEAH_box_helicase_dom"/>
</dbReference>
<dbReference type="SMART" id="SM00490">
    <property type="entry name" value="HELICc"/>
    <property type="match status" value="1"/>
</dbReference>
<organism evidence="11 12">
    <name type="scientific">Actinomadura viridis</name>
    <dbReference type="NCBI Taxonomy" id="58110"/>
    <lineage>
        <taxon>Bacteria</taxon>
        <taxon>Bacillati</taxon>
        <taxon>Actinomycetota</taxon>
        <taxon>Actinomycetes</taxon>
        <taxon>Streptosporangiales</taxon>
        <taxon>Thermomonosporaceae</taxon>
        <taxon>Actinomadura</taxon>
    </lineage>
</organism>
<dbReference type="PANTHER" id="PTHR18934">
    <property type="entry name" value="ATP-DEPENDENT RNA HELICASE"/>
    <property type="match status" value="1"/>
</dbReference>
<dbReference type="FunFam" id="1.20.120.1080:FF:000005">
    <property type="entry name" value="ATP-dependent helicase HrpA"/>
    <property type="match status" value="1"/>
</dbReference>
<dbReference type="SUPFAM" id="SSF52540">
    <property type="entry name" value="P-loop containing nucleoside triphosphate hydrolases"/>
    <property type="match status" value="1"/>
</dbReference>
<evidence type="ECO:0000256" key="6">
    <source>
        <dbReference type="ARBA" id="ARBA00022840"/>
    </source>
</evidence>
<dbReference type="Gene3D" id="1.20.120.1080">
    <property type="match status" value="1"/>
</dbReference>
<feature type="domain" description="Helicase C-terminal" evidence="10">
    <location>
        <begin position="288"/>
        <end position="455"/>
    </location>
</feature>
<dbReference type="InterPro" id="IPR010222">
    <property type="entry name" value="RNA_helicase_HrpA"/>
</dbReference>
<comment type="similarity">
    <text evidence="1">Belongs to the DEAD box helicase family. DEAH subfamily.</text>
</comment>
<dbReference type="PROSITE" id="PS51192">
    <property type="entry name" value="HELICASE_ATP_BIND_1"/>
    <property type="match status" value="1"/>
</dbReference>
<dbReference type="InterPro" id="IPR001650">
    <property type="entry name" value="Helicase_C-like"/>
</dbReference>
<evidence type="ECO:0000256" key="1">
    <source>
        <dbReference type="ARBA" id="ARBA00008792"/>
    </source>
</evidence>
<dbReference type="PANTHER" id="PTHR18934:SF99">
    <property type="entry name" value="ATP-DEPENDENT RNA HELICASE DHX37-RELATED"/>
    <property type="match status" value="1"/>
</dbReference>
<dbReference type="CDD" id="cd17989">
    <property type="entry name" value="DEXHc_HrpA"/>
    <property type="match status" value="1"/>
</dbReference>
<keyword evidence="6" id="KW-0067">ATP-binding</keyword>
<dbReference type="SMART" id="SM00487">
    <property type="entry name" value="DEXDc"/>
    <property type="match status" value="1"/>
</dbReference>
<evidence type="ECO:0000256" key="8">
    <source>
        <dbReference type="SAM" id="MobiDB-lite"/>
    </source>
</evidence>